<comment type="caution">
    <text evidence="1">The sequence shown here is derived from an EMBL/GenBank/DDBJ whole genome shotgun (WGS) entry which is preliminary data.</text>
</comment>
<evidence type="ECO:0000313" key="2">
    <source>
        <dbReference type="Proteomes" id="UP001221757"/>
    </source>
</evidence>
<dbReference type="AlphaFoldDB" id="A0AAD7BH37"/>
<evidence type="ECO:0000313" key="1">
    <source>
        <dbReference type="EMBL" id="KAJ7620778.1"/>
    </source>
</evidence>
<protein>
    <submittedName>
        <fullName evidence="1">Uncharacterized protein</fullName>
    </submittedName>
</protein>
<reference evidence="1" key="1">
    <citation type="submission" date="2023-03" db="EMBL/GenBank/DDBJ databases">
        <title>Massive genome expansion in bonnet fungi (Mycena s.s.) driven by repeated elements and novel gene families across ecological guilds.</title>
        <authorList>
            <consortium name="Lawrence Berkeley National Laboratory"/>
            <person name="Harder C.B."/>
            <person name="Miyauchi S."/>
            <person name="Viragh M."/>
            <person name="Kuo A."/>
            <person name="Thoen E."/>
            <person name="Andreopoulos B."/>
            <person name="Lu D."/>
            <person name="Skrede I."/>
            <person name="Drula E."/>
            <person name="Henrissat B."/>
            <person name="Morin E."/>
            <person name="Kohler A."/>
            <person name="Barry K."/>
            <person name="LaButti K."/>
            <person name="Morin E."/>
            <person name="Salamov A."/>
            <person name="Lipzen A."/>
            <person name="Mereny Z."/>
            <person name="Hegedus B."/>
            <person name="Baldrian P."/>
            <person name="Stursova M."/>
            <person name="Weitz H."/>
            <person name="Taylor A."/>
            <person name="Grigoriev I.V."/>
            <person name="Nagy L.G."/>
            <person name="Martin F."/>
            <person name="Kauserud H."/>
        </authorList>
    </citation>
    <scope>NUCLEOTIDE SEQUENCE</scope>
    <source>
        <strain evidence="1">CBHHK067</strain>
    </source>
</reference>
<sequence>MPPPPLVRRDVHVDCLGRRADRRWLAGANLQQPMGVILGDPYADRLNFTLSTEGITFPPILMELLQDFLEALSDVVQRASEEDVVVLVICAHGQPGGDISLRHLRVPRERVFIVSTACYSGSWRSPRWTLLAAAEEDQESDAMRESGSNECRGGFFTFAILAEMVDEQGLAVPLCEELGLGEGELGEADRLQFAFTDSFDVGAATPRRSLVEAKKFMEQFRDRVGGIYKFTTFVMDPASHLPLEFPVRFFDSTFLDRFHIQRALLSRLRYHARACRRAAAIAAFLKWTPAEPVTKWNKKTGLTRINEAERAGVKIRESFVDDTADGAWVWLAETWGDALSCGDESAGKS</sequence>
<accession>A0AAD7BH37</accession>
<proteinExistence type="predicted"/>
<organism evidence="1 2">
    <name type="scientific">Mycena rosella</name>
    <name type="common">Pink bonnet</name>
    <name type="synonym">Agaricus rosellus</name>
    <dbReference type="NCBI Taxonomy" id="1033263"/>
    <lineage>
        <taxon>Eukaryota</taxon>
        <taxon>Fungi</taxon>
        <taxon>Dikarya</taxon>
        <taxon>Basidiomycota</taxon>
        <taxon>Agaricomycotina</taxon>
        <taxon>Agaricomycetes</taxon>
        <taxon>Agaricomycetidae</taxon>
        <taxon>Agaricales</taxon>
        <taxon>Marasmiineae</taxon>
        <taxon>Mycenaceae</taxon>
        <taxon>Mycena</taxon>
    </lineage>
</organism>
<keyword evidence="2" id="KW-1185">Reference proteome</keyword>
<dbReference type="EMBL" id="JARKIE010000695">
    <property type="protein sequence ID" value="KAJ7620778.1"/>
    <property type="molecule type" value="Genomic_DNA"/>
</dbReference>
<gene>
    <name evidence="1" type="ORF">B0H17DRAFT_1113452</name>
</gene>
<name>A0AAD7BH37_MYCRO</name>
<dbReference type="Proteomes" id="UP001221757">
    <property type="component" value="Unassembled WGS sequence"/>
</dbReference>